<accession>A0A1A8Z435</accession>
<feature type="domain" description="Putative zinc-finger" evidence="5">
    <location>
        <begin position="10"/>
        <end position="35"/>
    </location>
</feature>
<keyword evidence="6" id="KW-0479">Metal-binding</keyword>
<dbReference type="GO" id="GO:0008270">
    <property type="term" value="F:zinc ion binding"/>
    <property type="evidence" value="ECO:0007669"/>
    <property type="project" value="UniProtKB-KW"/>
</dbReference>
<dbReference type="AlphaFoldDB" id="A0A1A8Z435"/>
<dbReference type="RefSeq" id="WP_091191149.1">
    <property type="nucleotide sequence ID" value="NZ_LT594324.1"/>
</dbReference>
<dbReference type="Pfam" id="PF13490">
    <property type="entry name" value="zf-HC2"/>
    <property type="match status" value="1"/>
</dbReference>
<name>A0A1A8Z435_9ACTN</name>
<keyword evidence="1" id="KW-0805">Transcription regulation</keyword>
<evidence type="ECO:0000313" key="6">
    <source>
        <dbReference type="EMBL" id="SBT38600.1"/>
    </source>
</evidence>
<dbReference type="Proteomes" id="UP000198765">
    <property type="component" value="Chromosome I"/>
</dbReference>
<feature type="transmembrane region" description="Helical" evidence="4">
    <location>
        <begin position="89"/>
        <end position="111"/>
    </location>
</feature>
<dbReference type="Gene3D" id="1.10.10.1320">
    <property type="entry name" value="Anti-sigma factor, zinc-finger domain"/>
    <property type="match status" value="1"/>
</dbReference>
<keyword evidence="4" id="KW-0812">Transmembrane</keyword>
<dbReference type="OrthoDB" id="5185837at2"/>
<evidence type="ECO:0000259" key="5">
    <source>
        <dbReference type="Pfam" id="PF13490"/>
    </source>
</evidence>
<evidence type="ECO:0000256" key="3">
    <source>
        <dbReference type="SAM" id="MobiDB-lite"/>
    </source>
</evidence>
<evidence type="ECO:0000313" key="7">
    <source>
        <dbReference type="Proteomes" id="UP000198765"/>
    </source>
</evidence>
<sequence>MSRADHMDVAAYALGVLDPQDAERFEEHLATCWACAAELETMVPVVGLLSGIDGEAMAALEQTHTDPALLDRTLMAVRRDRRRTRLRQLLATAAAVVVVGGITGIGFVSVFGDDGRRIPQAGPTLIAPVTEPPSSTRSADPNDPGNGGNEHEGEQHNQVDPGTGVKTTMWLAEKEYGTQIDVFLTRLPGPRTCRLVVIRKNNTSEVVGTWSVPGGGYGTNTNQLPLELSASTSAVRHDIAKIQVQSVDVAGVASPLVTVADL</sequence>
<keyword evidence="4" id="KW-1133">Transmembrane helix</keyword>
<keyword evidence="6" id="KW-0862">Zinc</keyword>
<keyword evidence="6" id="KW-0863">Zinc-finger</keyword>
<evidence type="ECO:0000256" key="4">
    <source>
        <dbReference type="SAM" id="Phobius"/>
    </source>
</evidence>
<evidence type="ECO:0000256" key="2">
    <source>
        <dbReference type="ARBA" id="ARBA00023163"/>
    </source>
</evidence>
<feature type="region of interest" description="Disordered" evidence="3">
    <location>
        <begin position="121"/>
        <end position="163"/>
    </location>
</feature>
<keyword evidence="4" id="KW-0472">Membrane</keyword>
<dbReference type="InterPro" id="IPR041916">
    <property type="entry name" value="Anti_sigma_zinc_sf"/>
</dbReference>
<evidence type="ECO:0000256" key="1">
    <source>
        <dbReference type="ARBA" id="ARBA00023015"/>
    </source>
</evidence>
<protein>
    <submittedName>
        <fullName evidence="6">Putative zinc-finger</fullName>
    </submittedName>
</protein>
<dbReference type="InterPro" id="IPR027383">
    <property type="entry name" value="Znf_put"/>
</dbReference>
<organism evidence="6 7">
    <name type="scientific">Micromonospora narathiwatensis</name>
    <dbReference type="NCBI Taxonomy" id="299146"/>
    <lineage>
        <taxon>Bacteria</taxon>
        <taxon>Bacillati</taxon>
        <taxon>Actinomycetota</taxon>
        <taxon>Actinomycetes</taxon>
        <taxon>Micromonosporales</taxon>
        <taxon>Micromonosporaceae</taxon>
        <taxon>Micromonospora</taxon>
    </lineage>
</organism>
<dbReference type="PATRIC" id="fig|299146.4.peg.443"/>
<proteinExistence type="predicted"/>
<keyword evidence="2" id="KW-0804">Transcription</keyword>
<gene>
    <name evidence="6" type="ORF">GA0070621_0439</name>
</gene>
<dbReference type="EMBL" id="LT594324">
    <property type="protein sequence ID" value="SBT38600.1"/>
    <property type="molecule type" value="Genomic_DNA"/>
</dbReference>
<reference evidence="6 7" key="1">
    <citation type="submission" date="2016-06" db="EMBL/GenBank/DDBJ databases">
        <authorList>
            <person name="Kjaerup R.B."/>
            <person name="Dalgaard T.S."/>
            <person name="Juul-Madsen H.R."/>
        </authorList>
    </citation>
    <scope>NUCLEOTIDE SEQUENCE [LARGE SCALE GENOMIC DNA]</scope>
    <source>
        <strain evidence="6 7">DSM 45248</strain>
    </source>
</reference>
<keyword evidence="7" id="KW-1185">Reference proteome</keyword>